<protein>
    <submittedName>
        <fullName evidence="1">Uncharacterized protein</fullName>
    </submittedName>
</protein>
<evidence type="ECO:0000313" key="1">
    <source>
        <dbReference type="EMBL" id="MBD1393353.1"/>
    </source>
</evidence>
<accession>A0A926S1R7</accession>
<sequence length="90" mass="10489">MSLRETRHITFYIKGERHMVPAYSQIENIKGMVKVKFVFLDKNQITDIDHVIADNAAGYVKMITSKGNPFNTGALFDQLFVWFDYIIKMQ</sequence>
<organism evidence="1 2">
    <name type="scientific">Mucilaginibacter glaciei</name>
    <dbReference type="NCBI Taxonomy" id="2772109"/>
    <lineage>
        <taxon>Bacteria</taxon>
        <taxon>Pseudomonadati</taxon>
        <taxon>Bacteroidota</taxon>
        <taxon>Sphingobacteriia</taxon>
        <taxon>Sphingobacteriales</taxon>
        <taxon>Sphingobacteriaceae</taxon>
        <taxon>Mucilaginibacter</taxon>
    </lineage>
</organism>
<dbReference type="EMBL" id="JACWMX010000003">
    <property type="protein sequence ID" value="MBD1393353.1"/>
    <property type="molecule type" value="Genomic_DNA"/>
</dbReference>
<dbReference type="AlphaFoldDB" id="A0A926S1R7"/>
<evidence type="ECO:0000313" key="2">
    <source>
        <dbReference type="Proteomes" id="UP000619078"/>
    </source>
</evidence>
<dbReference type="Proteomes" id="UP000619078">
    <property type="component" value="Unassembled WGS sequence"/>
</dbReference>
<dbReference type="RefSeq" id="WP_191163082.1">
    <property type="nucleotide sequence ID" value="NZ_JACWMX010000003.1"/>
</dbReference>
<name>A0A926S1R7_9SPHI</name>
<gene>
    <name evidence="1" type="ORF">IDJ76_09605</name>
</gene>
<proteinExistence type="predicted"/>
<reference evidence="1" key="1">
    <citation type="submission" date="2020-09" db="EMBL/GenBank/DDBJ databases">
        <title>Novel species of Mucilaginibacter isolated from a glacier on the Tibetan Plateau.</title>
        <authorList>
            <person name="Liu Q."/>
            <person name="Xin Y.-H."/>
        </authorList>
    </citation>
    <scope>NUCLEOTIDE SEQUENCE</scope>
    <source>
        <strain evidence="1">ZB1P21</strain>
    </source>
</reference>
<keyword evidence="2" id="KW-1185">Reference proteome</keyword>
<comment type="caution">
    <text evidence="1">The sequence shown here is derived from an EMBL/GenBank/DDBJ whole genome shotgun (WGS) entry which is preliminary data.</text>
</comment>